<protein>
    <submittedName>
        <fullName evidence="1">DUF6279 family lipoprotein</fullName>
    </submittedName>
</protein>
<dbReference type="Proteomes" id="UP001179361">
    <property type="component" value="Unassembled WGS sequence"/>
</dbReference>
<keyword evidence="1" id="KW-0449">Lipoprotein</keyword>
<evidence type="ECO:0000313" key="2">
    <source>
        <dbReference type="Proteomes" id="UP001179361"/>
    </source>
</evidence>
<reference evidence="1" key="1">
    <citation type="submission" date="2021-11" db="EMBL/GenBank/DDBJ databases">
        <title>The complete genome of Massilia sp sp. G4R7.</title>
        <authorList>
            <person name="Liu L."/>
            <person name="Yue J."/>
            <person name="Yuan J."/>
            <person name="Yang F."/>
            <person name="Li L."/>
        </authorList>
    </citation>
    <scope>NUCLEOTIDE SEQUENCE</scope>
    <source>
        <strain evidence="1">G4R7</strain>
    </source>
</reference>
<evidence type="ECO:0000313" key="1">
    <source>
        <dbReference type="EMBL" id="MCD2517798.1"/>
    </source>
</evidence>
<organism evidence="1 2">
    <name type="scientific">Massilia phyllostachyos</name>
    <dbReference type="NCBI Taxonomy" id="2898585"/>
    <lineage>
        <taxon>Bacteria</taxon>
        <taxon>Pseudomonadati</taxon>
        <taxon>Pseudomonadota</taxon>
        <taxon>Betaproteobacteria</taxon>
        <taxon>Burkholderiales</taxon>
        <taxon>Oxalobacteraceae</taxon>
        <taxon>Telluria group</taxon>
        <taxon>Massilia</taxon>
    </lineage>
</organism>
<name>A0ABS8Q7T0_9BURK</name>
<proteinExistence type="predicted"/>
<comment type="caution">
    <text evidence="1">The sequence shown here is derived from an EMBL/GenBank/DDBJ whole genome shotgun (WGS) entry which is preliminary data.</text>
</comment>
<accession>A0ABS8Q7T0</accession>
<dbReference type="Pfam" id="PF19795">
    <property type="entry name" value="DUF6279"/>
    <property type="match status" value="1"/>
</dbReference>
<keyword evidence="2" id="KW-1185">Reference proteome</keyword>
<dbReference type="EMBL" id="JAJNOC010000005">
    <property type="protein sequence ID" value="MCD2517798.1"/>
    <property type="molecule type" value="Genomic_DNA"/>
</dbReference>
<dbReference type="RefSeq" id="WP_231059090.1">
    <property type="nucleotide sequence ID" value="NZ_JAJNOC010000005.1"/>
</dbReference>
<sequence>MLQQRLPRQWMQDFRQGGLHALSHAGGEDHNVHMRSQKVENMKKFNTPDTLIRRTVALWIVALFTLLTACSSVKFTYNQGDTLLYWWLDSYADLEGEQADIAKRDIDKLFQWHRQTQLRDYAALLGTMQRELAGNPTQADLINIYKEIRVRGERLASRAVPEMTTLALSIKPDQIADIERKFNAKNKEYREKFIEGSVEKRQRARFKKAMEQLELWFGRFSSEQEDVLRRTMNARPLDNDVWLEERIWRQRRILTLLRKFQQEKPNREQAAAQITAMQRELFGRMESPERKAFYDTSVDQTTKFILTAIRLATPAQKKHAQERMQGWINDFQTLAANR</sequence>
<gene>
    <name evidence="1" type="ORF">LQ564_15905</name>
</gene>